<keyword evidence="2" id="KW-0472">Membrane</keyword>
<sequence>MHRFYLNGKLFGSYCFIIHIFSVSIFPISGKSLKFKIDGHGYLALSRRRSFKSCLEEGKGEMTHVAYLKFVGFCPYKEIDLKNSNSPYKGLIEKVTKGCNGRPRCTFPHSRIELPEPMCRPARPYSYLHIDFVCKPKTIDNSTVLNMALDLDIQKYPSEKTYLVLELQEAGGRHRQCKVQGRGVSVKMLHLDFGPDLDSDQANGTRVVTLASSGRGHLNYTWLPSKTFRIVQTIGDTIDIDLHMSTGFVWLELAADIVYKVQCYGSIRTADTTSSTANTTLSTSTASTTTADPGPTTNKNAEKTESYTGQDSPTGGGTEDLLMKLLITLSVGLLAALVAILTIIVIAVFRRRKKRCIQDYDIPALTKQEDLSPYNKPITRFEDLHASKVNDYLDVLHCDYDNQETTGLFHQPDHAIIYEEIHG</sequence>
<evidence type="ECO:0008006" key="5">
    <source>
        <dbReference type="Google" id="ProtNLM"/>
    </source>
</evidence>
<evidence type="ECO:0000256" key="1">
    <source>
        <dbReference type="SAM" id="MobiDB-lite"/>
    </source>
</evidence>
<reference evidence="3 4" key="1">
    <citation type="submission" date="2024-04" db="EMBL/GenBank/DDBJ databases">
        <authorList>
            <consortium name="Genoscope - CEA"/>
            <person name="William W."/>
        </authorList>
    </citation>
    <scope>NUCLEOTIDE SEQUENCE [LARGE SCALE GENOMIC DNA]</scope>
</reference>
<dbReference type="AlphaFoldDB" id="A0AAV2I7C7"/>
<evidence type="ECO:0000313" key="4">
    <source>
        <dbReference type="Proteomes" id="UP001497497"/>
    </source>
</evidence>
<keyword evidence="2" id="KW-1133">Transmembrane helix</keyword>
<evidence type="ECO:0000256" key="2">
    <source>
        <dbReference type="SAM" id="Phobius"/>
    </source>
</evidence>
<dbReference type="Proteomes" id="UP001497497">
    <property type="component" value="Unassembled WGS sequence"/>
</dbReference>
<protein>
    <recommendedName>
        <fullName evidence="5">SUEL-type lectin domain-containing protein</fullName>
    </recommendedName>
</protein>
<name>A0AAV2I7C7_LYMST</name>
<comment type="caution">
    <text evidence="3">The sequence shown here is derived from an EMBL/GenBank/DDBJ whole genome shotgun (WGS) entry which is preliminary data.</text>
</comment>
<organism evidence="3 4">
    <name type="scientific">Lymnaea stagnalis</name>
    <name type="common">Great pond snail</name>
    <name type="synonym">Helix stagnalis</name>
    <dbReference type="NCBI Taxonomy" id="6523"/>
    <lineage>
        <taxon>Eukaryota</taxon>
        <taxon>Metazoa</taxon>
        <taxon>Spiralia</taxon>
        <taxon>Lophotrochozoa</taxon>
        <taxon>Mollusca</taxon>
        <taxon>Gastropoda</taxon>
        <taxon>Heterobranchia</taxon>
        <taxon>Euthyneura</taxon>
        <taxon>Panpulmonata</taxon>
        <taxon>Hygrophila</taxon>
        <taxon>Lymnaeoidea</taxon>
        <taxon>Lymnaeidae</taxon>
        <taxon>Lymnaea</taxon>
    </lineage>
</organism>
<keyword evidence="4" id="KW-1185">Reference proteome</keyword>
<keyword evidence="2" id="KW-0812">Transmembrane</keyword>
<feature type="compositionally biased region" description="Low complexity" evidence="1">
    <location>
        <begin position="275"/>
        <end position="298"/>
    </location>
</feature>
<evidence type="ECO:0000313" key="3">
    <source>
        <dbReference type="EMBL" id="CAL1542694.1"/>
    </source>
</evidence>
<feature type="transmembrane region" description="Helical" evidence="2">
    <location>
        <begin position="325"/>
        <end position="349"/>
    </location>
</feature>
<dbReference type="EMBL" id="CAXITT010000502">
    <property type="protein sequence ID" value="CAL1542694.1"/>
    <property type="molecule type" value="Genomic_DNA"/>
</dbReference>
<accession>A0AAV2I7C7</accession>
<proteinExistence type="predicted"/>
<feature type="transmembrane region" description="Helical" evidence="2">
    <location>
        <begin position="12"/>
        <end position="30"/>
    </location>
</feature>
<gene>
    <name evidence="3" type="ORF">GSLYS_00016228001</name>
</gene>
<feature type="region of interest" description="Disordered" evidence="1">
    <location>
        <begin position="275"/>
        <end position="315"/>
    </location>
</feature>
<dbReference type="CDD" id="cd22823">
    <property type="entry name" value="Gal_Rha_Lectin"/>
    <property type="match status" value="1"/>
</dbReference>